<accession>A0A1E3Q9R3</accession>
<organism evidence="1 2">
    <name type="scientific">Lipomyces starkeyi NRRL Y-11557</name>
    <dbReference type="NCBI Taxonomy" id="675824"/>
    <lineage>
        <taxon>Eukaryota</taxon>
        <taxon>Fungi</taxon>
        <taxon>Dikarya</taxon>
        <taxon>Ascomycota</taxon>
        <taxon>Saccharomycotina</taxon>
        <taxon>Lipomycetes</taxon>
        <taxon>Lipomycetales</taxon>
        <taxon>Lipomycetaceae</taxon>
        <taxon>Lipomyces</taxon>
    </lineage>
</organism>
<keyword evidence="2" id="KW-1185">Reference proteome</keyword>
<reference evidence="1 2" key="1">
    <citation type="journal article" date="2016" name="Proc. Natl. Acad. Sci. U.S.A.">
        <title>Comparative genomics of biotechnologically important yeasts.</title>
        <authorList>
            <person name="Riley R."/>
            <person name="Haridas S."/>
            <person name="Wolfe K.H."/>
            <person name="Lopes M.R."/>
            <person name="Hittinger C.T."/>
            <person name="Goeker M."/>
            <person name="Salamov A.A."/>
            <person name="Wisecaver J.H."/>
            <person name="Long T.M."/>
            <person name="Calvey C.H."/>
            <person name="Aerts A.L."/>
            <person name="Barry K.W."/>
            <person name="Choi C."/>
            <person name="Clum A."/>
            <person name="Coughlan A.Y."/>
            <person name="Deshpande S."/>
            <person name="Douglass A.P."/>
            <person name="Hanson S.J."/>
            <person name="Klenk H.-P."/>
            <person name="LaButti K.M."/>
            <person name="Lapidus A."/>
            <person name="Lindquist E.A."/>
            <person name="Lipzen A.M."/>
            <person name="Meier-Kolthoff J.P."/>
            <person name="Ohm R.A."/>
            <person name="Otillar R.P."/>
            <person name="Pangilinan J.L."/>
            <person name="Peng Y."/>
            <person name="Rokas A."/>
            <person name="Rosa C.A."/>
            <person name="Scheuner C."/>
            <person name="Sibirny A.A."/>
            <person name="Slot J.C."/>
            <person name="Stielow J.B."/>
            <person name="Sun H."/>
            <person name="Kurtzman C.P."/>
            <person name="Blackwell M."/>
            <person name="Grigoriev I.V."/>
            <person name="Jeffries T.W."/>
        </authorList>
    </citation>
    <scope>NUCLEOTIDE SEQUENCE [LARGE SCALE GENOMIC DNA]</scope>
    <source>
        <strain evidence="1 2">NRRL Y-11557</strain>
    </source>
</reference>
<proteinExistence type="predicted"/>
<evidence type="ECO:0000313" key="1">
    <source>
        <dbReference type="EMBL" id="ODQ74435.1"/>
    </source>
</evidence>
<dbReference type="Proteomes" id="UP000094385">
    <property type="component" value="Unassembled WGS sequence"/>
</dbReference>
<sequence length="155" mass="17652">MTSNKAIDRYGLVLIPFGVLEESSRSTAAKRFEPVRLEIPQTDIAAGFVEERSLAYCTLTSAVVDTDLRFWVEGCDNETDCFLRLKGLPQDDERIPNCFISNSRRWRCVELSTVHSASDFASGMFIYFLTPILPCRDNSFHRSQLRQSISFLTVK</sequence>
<name>A0A1E3Q9R3_LIPST</name>
<evidence type="ECO:0000313" key="2">
    <source>
        <dbReference type="Proteomes" id="UP000094385"/>
    </source>
</evidence>
<dbReference type="AlphaFoldDB" id="A0A1E3Q9R3"/>
<protein>
    <submittedName>
        <fullName evidence="1">Uncharacterized protein</fullName>
    </submittedName>
</protein>
<gene>
    <name evidence="1" type="ORF">LIPSTDRAFT_70072</name>
</gene>
<dbReference type="EMBL" id="KV454292">
    <property type="protein sequence ID" value="ODQ74435.1"/>
    <property type="molecule type" value="Genomic_DNA"/>
</dbReference>